<name>A0A1H3P073_9PSEU</name>
<dbReference type="Proteomes" id="UP000199529">
    <property type="component" value="Unassembled WGS sequence"/>
</dbReference>
<protein>
    <submittedName>
        <fullName evidence="4">3-oxoacyl-[acyl-carrier protein] reductase</fullName>
    </submittedName>
</protein>
<evidence type="ECO:0000313" key="5">
    <source>
        <dbReference type="Proteomes" id="UP000199529"/>
    </source>
</evidence>
<dbReference type="AlphaFoldDB" id="A0A1H3P073"/>
<dbReference type="GO" id="GO:0016491">
    <property type="term" value="F:oxidoreductase activity"/>
    <property type="evidence" value="ECO:0007669"/>
    <property type="project" value="UniProtKB-KW"/>
</dbReference>
<keyword evidence="5" id="KW-1185">Reference proteome</keyword>
<dbReference type="InterPro" id="IPR002347">
    <property type="entry name" value="SDR_fam"/>
</dbReference>
<dbReference type="FunFam" id="3.40.50.720:FF:000084">
    <property type="entry name" value="Short-chain dehydrogenase reductase"/>
    <property type="match status" value="1"/>
</dbReference>
<keyword evidence="2" id="KW-0560">Oxidoreductase</keyword>
<dbReference type="InterPro" id="IPR036291">
    <property type="entry name" value="NAD(P)-bd_dom_sf"/>
</dbReference>
<dbReference type="Pfam" id="PF13561">
    <property type="entry name" value="adh_short_C2"/>
    <property type="match status" value="1"/>
</dbReference>
<dbReference type="PRINTS" id="PR00081">
    <property type="entry name" value="GDHRDH"/>
</dbReference>
<evidence type="ECO:0000256" key="2">
    <source>
        <dbReference type="ARBA" id="ARBA00023002"/>
    </source>
</evidence>
<gene>
    <name evidence="4" type="ORF">SAMN05216215_10409</name>
</gene>
<dbReference type="SUPFAM" id="SSF51735">
    <property type="entry name" value="NAD(P)-binding Rossmann-fold domains"/>
    <property type="match status" value="1"/>
</dbReference>
<dbReference type="PANTHER" id="PTHR43943">
    <property type="entry name" value="DEHYDROGENASE/REDUCTASE (SDR FAMILY) MEMBER 4"/>
    <property type="match status" value="1"/>
</dbReference>
<evidence type="ECO:0000313" key="4">
    <source>
        <dbReference type="EMBL" id="SDY94353.1"/>
    </source>
</evidence>
<dbReference type="OrthoDB" id="9804774at2"/>
<organism evidence="4 5">
    <name type="scientific">Saccharopolyspora shandongensis</name>
    <dbReference type="NCBI Taxonomy" id="418495"/>
    <lineage>
        <taxon>Bacteria</taxon>
        <taxon>Bacillati</taxon>
        <taxon>Actinomycetota</taxon>
        <taxon>Actinomycetes</taxon>
        <taxon>Pseudonocardiales</taxon>
        <taxon>Pseudonocardiaceae</taxon>
        <taxon>Saccharopolyspora</taxon>
    </lineage>
</organism>
<reference evidence="5" key="1">
    <citation type="submission" date="2016-10" db="EMBL/GenBank/DDBJ databases">
        <authorList>
            <person name="Varghese N."/>
            <person name="Submissions S."/>
        </authorList>
    </citation>
    <scope>NUCLEOTIDE SEQUENCE [LARGE SCALE GENOMIC DNA]</scope>
    <source>
        <strain evidence="5">CGMCC 4.3530</strain>
    </source>
</reference>
<dbReference type="Gene3D" id="3.40.50.720">
    <property type="entry name" value="NAD(P)-binding Rossmann-like Domain"/>
    <property type="match status" value="1"/>
</dbReference>
<dbReference type="SMART" id="SM00822">
    <property type="entry name" value="PKS_KR"/>
    <property type="match status" value="1"/>
</dbReference>
<dbReference type="EMBL" id="FNOK01000040">
    <property type="protein sequence ID" value="SDY94353.1"/>
    <property type="molecule type" value="Genomic_DNA"/>
</dbReference>
<evidence type="ECO:0000256" key="1">
    <source>
        <dbReference type="ARBA" id="ARBA00006484"/>
    </source>
</evidence>
<dbReference type="InterPro" id="IPR057326">
    <property type="entry name" value="KR_dom"/>
</dbReference>
<dbReference type="STRING" id="418495.SAMN05216215_10409"/>
<dbReference type="RefSeq" id="WP_093272904.1">
    <property type="nucleotide sequence ID" value="NZ_FNOK01000040.1"/>
</dbReference>
<evidence type="ECO:0000259" key="3">
    <source>
        <dbReference type="SMART" id="SM00822"/>
    </source>
</evidence>
<accession>A0A1H3P073</accession>
<feature type="domain" description="Ketoreductase" evidence="3">
    <location>
        <begin position="8"/>
        <end position="174"/>
    </location>
</feature>
<comment type="similarity">
    <text evidence="1">Belongs to the short-chain dehydrogenases/reductases (SDR) family.</text>
</comment>
<dbReference type="PANTHER" id="PTHR43943:SF17">
    <property type="entry name" value="3-PHENYLPROPIONATE-DIHYDRODIOL_CINNAMIC ACID-DIHYDRODIOL DEHYDROGENASE"/>
    <property type="match status" value="1"/>
</dbReference>
<proteinExistence type="inferred from homology"/>
<sequence length="248" mass="25488">MDLDLSGRCFLVTGASKGLGFATARALVDEGANVVVSSSSEDNTAAAVDALGGRARGLAADLTDPAAPRRLIDYAREQFGRLDGLFVSHGGPPAGLPSGLDDDTLRRGLEIATIAPIRIAREVAAELGDGGSVVVLTSTSGAEPLTGLASSNVARPATQGFVKDLANEVGPRGVRVNALLPGRFETERARELAARNPKSQEQAEQAAALRRSGDPAELAAVAAFLLSPKASYVTGAAWTVDGGRRAEM</sequence>